<accession>A0A1D3KZJ6</accession>
<gene>
    <name evidence="1" type="ORF">MCBB_0115</name>
</gene>
<keyword evidence="2" id="KW-1185">Reference proteome</keyword>
<evidence type="ECO:0000313" key="2">
    <source>
        <dbReference type="Proteomes" id="UP000094707"/>
    </source>
</evidence>
<evidence type="ECO:0000313" key="1">
    <source>
        <dbReference type="EMBL" id="SCG84703.1"/>
    </source>
</evidence>
<protein>
    <submittedName>
        <fullName evidence="1">Uncharacterized protein</fullName>
    </submittedName>
</protein>
<dbReference type="Proteomes" id="UP000094707">
    <property type="component" value="Chromosome I"/>
</dbReference>
<sequence>MTSIDLEAFKNRNDEEKVFMEQILEMQETITPAVKEGDIIKFEIERNVVEGDDIIGNYEIIVVKKNSEDVKLALMELDGEYAVLFSELSLSLHPKLIKALLVAIKFNKIVDAVNKMNRALWDEGLRMKEYYL</sequence>
<proteinExistence type="predicted"/>
<name>A0A1D3KZJ6_9EURY</name>
<reference evidence="1 2" key="1">
    <citation type="submission" date="2016-08" db="EMBL/GenBank/DDBJ databases">
        <authorList>
            <person name="Seilhamer J.J."/>
        </authorList>
    </citation>
    <scope>NUCLEOTIDE SEQUENCE [LARGE SCALE GENOMIC DNA]</scope>
    <source>
        <strain evidence="1">Buetzberg</strain>
    </source>
</reference>
<dbReference type="GeneID" id="30410980"/>
<organism evidence="1 2">
    <name type="scientific">Methanobacterium congolense</name>
    <dbReference type="NCBI Taxonomy" id="118062"/>
    <lineage>
        <taxon>Archaea</taxon>
        <taxon>Methanobacteriati</taxon>
        <taxon>Methanobacteriota</taxon>
        <taxon>Methanomada group</taxon>
        <taxon>Methanobacteria</taxon>
        <taxon>Methanobacteriales</taxon>
        <taxon>Methanobacteriaceae</taxon>
        <taxon>Methanobacterium</taxon>
    </lineage>
</organism>
<dbReference type="KEGG" id="mcub:MCBB_0115"/>
<dbReference type="AlphaFoldDB" id="A0A1D3KZJ6"/>
<dbReference type="EMBL" id="LT607756">
    <property type="protein sequence ID" value="SCG84703.1"/>
    <property type="molecule type" value="Genomic_DNA"/>
</dbReference>
<dbReference type="RefSeq" id="WP_071905781.1">
    <property type="nucleotide sequence ID" value="NZ_LT607756.1"/>
</dbReference>